<dbReference type="EMBL" id="CP003811">
    <property type="protein sequence ID" value="AIQ92442.1"/>
    <property type="molecule type" value="Genomic_DNA"/>
</dbReference>
<dbReference type="KEGG" id="mor:MOC_4687"/>
<name>A0A089NYI7_9HYPH</name>
<organism evidence="1 2">
    <name type="scientific">Methylobacterium oryzae CBMB20</name>
    <dbReference type="NCBI Taxonomy" id="693986"/>
    <lineage>
        <taxon>Bacteria</taxon>
        <taxon>Pseudomonadati</taxon>
        <taxon>Pseudomonadota</taxon>
        <taxon>Alphaproteobacteria</taxon>
        <taxon>Hyphomicrobiales</taxon>
        <taxon>Methylobacteriaceae</taxon>
        <taxon>Methylobacterium</taxon>
    </lineage>
</organism>
<dbReference type="RefSeq" id="WP_043761466.1">
    <property type="nucleotide sequence ID" value="NZ_CP003811.1"/>
</dbReference>
<evidence type="ECO:0000313" key="1">
    <source>
        <dbReference type="EMBL" id="AIQ92442.1"/>
    </source>
</evidence>
<accession>A0A089NYI7</accession>
<evidence type="ECO:0000313" key="2">
    <source>
        <dbReference type="Proteomes" id="UP000029492"/>
    </source>
</evidence>
<dbReference type="AlphaFoldDB" id="A0A089NYI7"/>
<dbReference type="Proteomes" id="UP000029492">
    <property type="component" value="Chromosome"/>
</dbReference>
<dbReference type="eggNOG" id="ENOG5033A4D">
    <property type="taxonomic scope" value="Bacteria"/>
</dbReference>
<gene>
    <name evidence="1" type="ORF">MOC_4687</name>
</gene>
<dbReference type="STRING" id="693986.MOC_4687"/>
<keyword evidence="2" id="KW-1185">Reference proteome</keyword>
<reference evidence="1 2" key="1">
    <citation type="journal article" date="2014" name="PLoS ONE">
        <title>Genome Information of Methylobacterium oryzae, a Plant-Probiotic Methylotroph in the Phyllosphere.</title>
        <authorList>
            <person name="Kwak M.J."/>
            <person name="Jeong H."/>
            <person name="Madhaiyan M."/>
            <person name="Lee Y."/>
            <person name="Sa T.M."/>
            <person name="Oh T.K."/>
            <person name="Kim J.F."/>
        </authorList>
    </citation>
    <scope>NUCLEOTIDE SEQUENCE [LARGE SCALE GENOMIC DNA]</scope>
    <source>
        <strain evidence="1 2">CBMB20</strain>
    </source>
</reference>
<protein>
    <submittedName>
        <fullName evidence="1">Protein of unassigned function</fullName>
    </submittedName>
</protein>
<dbReference type="HOGENOM" id="CLU_152989_0_1_5"/>
<proteinExistence type="predicted"/>
<sequence length="98" mass="10761">MRMETAREALVQGRCLEVRYDGYVRVVEVHACGFTGQGHAVMRVWQVRGGSASGERTGWKLLRLDEALALAVTGEASEAPRRGYRRGDAGMARIVAQV</sequence>